<dbReference type="EMBL" id="BSDI01000102">
    <property type="protein sequence ID" value="GLI03804.1"/>
    <property type="molecule type" value="Genomic_DNA"/>
</dbReference>
<name>A0ABQ5RAM5_9ACTN</name>
<keyword evidence="3" id="KW-1185">Reference proteome</keyword>
<sequence length="97" mass="10363">MQLAAQCVRSCGHATAICSCTGSAPVVFGEAEAQRLREVGVEGALLAPERKGSPRRGEGFLLSKWEKRSRDLRVPASQAGRDSNPQPSLCEKGALIR</sequence>
<gene>
    <name evidence="2" type="ORF">Pa4123_90840</name>
</gene>
<comment type="caution">
    <text evidence="2">The sequence shown here is derived from an EMBL/GenBank/DDBJ whole genome shotgun (WGS) entry which is preliminary data.</text>
</comment>
<feature type="region of interest" description="Disordered" evidence="1">
    <location>
        <begin position="72"/>
        <end position="97"/>
    </location>
</feature>
<protein>
    <submittedName>
        <fullName evidence="2">Uncharacterized protein</fullName>
    </submittedName>
</protein>
<accession>A0ABQ5RAM5</accession>
<dbReference type="Proteomes" id="UP001144280">
    <property type="component" value="Unassembled WGS sequence"/>
</dbReference>
<evidence type="ECO:0000313" key="3">
    <source>
        <dbReference type="Proteomes" id="UP001144280"/>
    </source>
</evidence>
<reference evidence="2" key="1">
    <citation type="submission" date="2022-12" db="EMBL/GenBank/DDBJ databases">
        <title>New Phytohabitans aurantiacus sp. RD004123 nov., an actinomycete isolated from soil.</title>
        <authorList>
            <person name="Triningsih D.W."/>
            <person name="Harunari E."/>
            <person name="Igarashi Y."/>
        </authorList>
    </citation>
    <scope>NUCLEOTIDE SEQUENCE</scope>
    <source>
        <strain evidence="2">RD004123</strain>
    </source>
</reference>
<proteinExistence type="predicted"/>
<evidence type="ECO:0000256" key="1">
    <source>
        <dbReference type="SAM" id="MobiDB-lite"/>
    </source>
</evidence>
<organism evidence="2 3">
    <name type="scientific">Phytohabitans aurantiacus</name>
    <dbReference type="NCBI Taxonomy" id="3016789"/>
    <lineage>
        <taxon>Bacteria</taxon>
        <taxon>Bacillati</taxon>
        <taxon>Actinomycetota</taxon>
        <taxon>Actinomycetes</taxon>
        <taxon>Micromonosporales</taxon>
        <taxon>Micromonosporaceae</taxon>
    </lineage>
</organism>
<evidence type="ECO:0000313" key="2">
    <source>
        <dbReference type="EMBL" id="GLI03804.1"/>
    </source>
</evidence>